<reference evidence="1" key="1">
    <citation type="submission" date="2020-03" db="EMBL/GenBank/DDBJ databases">
        <title>The deep terrestrial virosphere.</title>
        <authorList>
            <person name="Holmfeldt K."/>
            <person name="Nilsson E."/>
            <person name="Simone D."/>
            <person name="Lopez-Fernandez M."/>
            <person name="Wu X."/>
            <person name="de Brujin I."/>
            <person name="Lundin D."/>
            <person name="Andersson A."/>
            <person name="Bertilsson S."/>
            <person name="Dopson M."/>
        </authorList>
    </citation>
    <scope>NUCLEOTIDE SEQUENCE</scope>
    <source>
        <strain evidence="1">MM415B03701</strain>
    </source>
</reference>
<dbReference type="EMBL" id="MT143271">
    <property type="protein sequence ID" value="QJA94914.1"/>
    <property type="molecule type" value="Genomic_DNA"/>
</dbReference>
<accession>A0A6M3LND7</accession>
<organism evidence="1">
    <name type="scientific">viral metagenome</name>
    <dbReference type="NCBI Taxonomy" id="1070528"/>
    <lineage>
        <taxon>unclassified sequences</taxon>
        <taxon>metagenomes</taxon>
        <taxon>organismal metagenomes</taxon>
    </lineage>
</organism>
<protein>
    <submittedName>
        <fullName evidence="1">Uncharacterized protein</fullName>
    </submittedName>
</protein>
<name>A0A6M3LND7_9ZZZZ</name>
<proteinExistence type="predicted"/>
<evidence type="ECO:0000313" key="1">
    <source>
        <dbReference type="EMBL" id="QJA94914.1"/>
    </source>
</evidence>
<dbReference type="AlphaFoldDB" id="A0A6M3LND7"/>
<sequence length="69" mass="7443">MGYKVTDTQRMTNMTPAGGTVTTYRVWIVTDRGATGQVDVPVDAWNEKDLPVLLKAEAAKLDLAFTVGG</sequence>
<gene>
    <name evidence="1" type="ORF">MM415B03701_0003</name>
</gene>